<dbReference type="AlphaFoldDB" id="A0A2A3ZD04"/>
<dbReference type="PANTHER" id="PTHR30283:SF4">
    <property type="entry name" value="PEROXIDE STRESS RESISTANCE PROTEIN YAAA"/>
    <property type="match status" value="1"/>
</dbReference>
<protein>
    <recommendedName>
        <fullName evidence="3">Peroxide stress protein YaaA</fullName>
    </recommendedName>
</protein>
<accession>A0A2A3ZD04</accession>
<comment type="caution">
    <text evidence="1">The sequence shown here is derived from an EMBL/GenBank/DDBJ whole genome shotgun (WGS) entry which is preliminary data.</text>
</comment>
<reference evidence="1 2" key="1">
    <citation type="journal article" date="2017" name="Elife">
        <title>Extensive horizontal gene transfer in cheese-associated bacteria.</title>
        <authorList>
            <person name="Bonham K.S."/>
            <person name="Wolfe B.E."/>
            <person name="Dutton R.J."/>
        </authorList>
    </citation>
    <scope>NUCLEOTIDE SEQUENCE [LARGE SCALE GENOMIC DNA]</scope>
    <source>
        <strain evidence="1 2">900_6</strain>
    </source>
</reference>
<dbReference type="Pfam" id="PF03883">
    <property type="entry name" value="H2O2_YaaD"/>
    <property type="match status" value="1"/>
</dbReference>
<evidence type="ECO:0008006" key="3">
    <source>
        <dbReference type="Google" id="ProtNLM"/>
    </source>
</evidence>
<evidence type="ECO:0000313" key="2">
    <source>
        <dbReference type="Proteomes" id="UP000217720"/>
    </source>
</evidence>
<sequence>MKLTWTANRRPARGTYDGGVKILLPPSEGKTPASSGSLLDLPELSAPDLTPQRKKVLTALQKVSKRKDALAQLGVGASLAADVERNVHLDAVHCAPALLTYSGVLYEAMGAPDLVAHATSDETLAQRLRNVHVFSALFGQVNGLDPIPAYRLAMKTDLGTLGKLSSWWKPVLADSFTIDPAEVILDCRSSDYRAAWPGPHDQVITLGAVKVTGAKRSVVSHWAKYYRGELVGRLLADDRELPTSSADLVSRAEESYEVEFTPHAKNKPAALSIILRD</sequence>
<evidence type="ECO:0000313" key="1">
    <source>
        <dbReference type="EMBL" id="PCC49459.1"/>
    </source>
</evidence>
<dbReference type="GO" id="GO:0033194">
    <property type="term" value="P:response to hydroperoxide"/>
    <property type="evidence" value="ECO:0007669"/>
    <property type="project" value="TreeGrafter"/>
</dbReference>
<proteinExistence type="predicted"/>
<dbReference type="InterPro" id="IPR005583">
    <property type="entry name" value="YaaA"/>
</dbReference>
<dbReference type="Proteomes" id="UP000217720">
    <property type="component" value="Unassembled WGS sequence"/>
</dbReference>
<name>A0A2A3ZD04_BREAU</name>
<dbReference type="EMBL" id="NRGO01000014">
    <property type="protein sequence ID" value="PCC49459.1"/>
    <property type="molecule type" value="Genomic_DNA"/>
</dbReference>
<dbReference type="PANTHER" id="PTHR30283">
    <property type="entry name" value="PEROXIDE STRESS RESPONSE PROTEIN YAAA"/>
    <property type="match status" value="1"/>
</dbReference>
<organism evidence="1 2">
    <name type="scientific">Brevibacterium aurantiacum</name>
    <dbReference type="NCBI Taxonomy" id="273384"/>
    <lineage>
        <taxon>Bacteria</taxon>
        <taxon>Bacillati</taxon>
        <taxon>Actinomycetota</taxon>
        <taxon>Actinomycetes</taxon>
        <taxon>Micrococcales</taxon>
        <taxon>Brevibacteriaceae</taxon>
        <taxon>Brevibacterium</taxon>
    </lineage>
</organism>
<gene>
    <name evidence="1" type="ORF">CIK62_11365</name>
</gene>
<dbReference type="GO" id="GO:0005829">
    <property type="term" value="C:cytosol"/>
    <property type="evidence" value="ECO:0007669"/>
    <property type="project" value="TreeGrafter"/>
</dbReference>